<accession>A0A6J5MVH9</accession>
<sequence>MFNMDAYSKALLEVGKLKERQRVVELLQAELLRVSDGVFDAKGVLKDLITGLEQDDQ</sequence>
<organism evidence="1">
    <name type="scientific">uncultured Caudovirales phage</name>
    <dbReference type="NCBI Taxonomy" id="2100421"/>
    <lineage>
        <taxon>Viruses</taxon>
        <taxon>Duplodnaviria</taxon>
        <taxon>Heunggongvirae</taxon>
        <taxon>Uroviricota</taxon>
        <taxon>Caudoviricetes</taxon>
        <taxon>Peduoviridae</taxon>
        <taxon>Maltschvirus</taxon>
        <taxon>Maltschvirus maltsch</taxon>
    </lineage>
</organism>
<gene>
    <name evidence="1" type="ORF">UFOVP536_44</name>
</gene>
<protein>
    <submittedName>
        <fullName evidence="1">Uncharacterized protein</fullName>
    </submittedName>
</protein>
<evidence type="ECO:0000313" key="1">
    <source>
        <dbReference type="EMBL" id="CAB4149096.1"/>
    </source>
</evidence>
<reference evidence="1" key="1">
    <citation type="submission" date="2020-04" db="EMBL/GenBank/DDBJ databases">
        <authorList>
            <person name="Chiriac C."/>
            <person name="Salcher M."/>
            <person name="Ghai R."/>
            <person name="Kavagutti S V."/>
        </authorList>
    </citation>
    <scope>NUCLEOTIDE SEQUENCE</scope>
</reference>
<dbReference type="EMBL" id="LR796499">
    <property type="protein sequence ID" value="CAB4149096.1"/>
    <property type="molecule type" value="Genomic_DNA"/>
</dbReference>
<name>A0A6J5MVH9_9CAUD</name>
<proteinExistence type="predicted"/>